<evidence type="ECO:0000256" key="4">
    <source>
        <dbReference type="ARBA" id="ARBA00023180"/>
    </source>
</evidence>
<keyword evidence="10" id="KW-1185">Reference proteome</keyword>
<dbReference type="InterPro" id="IPR000917">
    <property type="entry name" value="Sulfatase_N"/>
</dbReference>
<evidence type="ECO:0000259" key="8">
    <source>
        <dbReference type="Pfam" id="PF00884"/>
    </source>
</evidence>
<feature type="chain" id="PRO_5047483609" description="Arylsulfatase" evidence="7">
    <location>
        <begin position="18"/>
        <end position="589"/>
    </location>
</feature>
<dbReference type="InterPro" id="IPR012083">
    <property type="entry name" value="Arylsulfatase"/>
</dbReference>
<name>A0ABR4HS10_9EURO</name>
<evidence type="ECO:0000313" key="10">
    <source>
        <dbReference type="Proteomes" id="UP001610335"/>
    </source>
</evidence>
<dbReference type="PROSITE" id="PS00523">
    <property type="entry name" value="SULFATASE_1"/>
    <property type="match status" value="1"/>
</dbReference>
<feature type="signal peptide" evidence="7">
    <location>
        <begin position="1"/>
        <end position="17"/>
    </location>
</feature>
<accession>A0ABR4HS10</accession>
<reference evidence="9 10" key="1">
    <citation type="submission" date="2024-07" db="EMBL/GenBank/DDBJ databases">
        <title>Section-level genome sequencing and comparative genomics of Aspergillus sections Usti and Cavernicolus.</title>
        <authorList>
            <consortium name="Lawrence Berkeley National Laboratory"/>
            <person name="Nybo J.L."/>
            <person name="Vesth T.C."/>
            <person name="Theobald S."/>
            <person name="Frisvad J.C."/>
            <person name="Larsen T.O."/>
            <person name="Kjaerboelling I."/>
            <person name="Rothschild-Mancinelli K."/>
            <person name="Lyhne E.K."/>
            <person name="Kogle M.E."/>
            <person name="Barry K."/>
            <person name="Clum A."/>
            <person name="Na H."/>
            <person name="Ledsgaard L."/>
            <person name="Lin J."/>
            <person name="Lipzen A."/>
            <person name="Kuo A."/>
            <person name="Riley R."/>
            <person name="Mondo S."/>
            <person name="LaButti K."/>
            <person name="Haridas S."/>
            <person name="Pangalinan J."/>
            <person name="Salamov A.A."/>
            <person name="Simmons B.A."/>
            <person name="Magnuson J.K."/>
            <person name="Chen J."/>
            <person name="Drula E."/>
            <person name="Henrissat B."/>
            <person name="Wiebenga A."/>
            <person name="Lubbers R.J."/>
            <person name="Gomes A.C."/>
            <person name="Makela M.R."/>
            <person name="Stajich J."/>
            <person name="Grigoriev I.V."/>
            <person name="Mortensen U.H."/>
            <person name="De vries R.P."/>
            <person name="Baker S.E."/>
            <person name="Andersen M.R."/>
        </authorList>
    </citation>
    <scope>NUCLEOTIDE SEQUENCE [LARGE SCALE GENOMIC DNA]</scope>
    <source>
        <strain evidence="9 10">CBS 600.67</strain>
    </source>
</reference>
<dbReference type="EC" id="3.1.6.1" evidence="5"/>
<sequence>MRFTLVQLALWSISVAAKPNILFILTDDQGKYMGGLEHMSRLQELLVQKGTTYSKHFCSTAVCCPSRANIWTGRMPHNTNVTDVGLPYGGYPKVVEAGWNDNYLPIWMQEAGYDTYYVGKLWNAHTAQNYNDPYAKGFNGSEFLLDPYTYRYYDARMTRNGEKPVSYRGEYVTDVLSDKAIGFMNEALRNPDRPWMLTVAPNAPHSNGSAIPGKKINWYGEPEYPPRHANLFKGYKVPRDKSFNNVIEGAIGWVGELSKLSQKEVNYIDEFQRCRLRALQSVDEMVDRLVSRLDEAGVFDNTYIFYTTDNGYHLGQHAMQPGKNCGYDTDTNIPLIVRGPRIPQDVVLDIVTSHTDLAPTFLSLAGATRDGLDGKPIPTTTDAEKESNKTEHAAIEYWGRAVPEGIYGYWSNQTDQPGNSFRDNTYKGLRLFSDDYSLYYSVWCIGGREFYNLKDDPLQTVNLAANPSRHEAYRIADRPLNRIFQRLNALMMVLKSCNEDSCREPWAQLHPDGNVNSLADALDTSYDRFYANQPRVSFSECSLGYHIWAEGPQDFHVYQQGSDDGDDGGDNADDTGEDLSAPTTYLSEM</sequence>
<evidence type="ECO:0000256" key="6">
    <source>
        <dbReference type="SAM" id="MobiDB-lite"/>
    </source>
</evidence>
<dbReference type="PANTHER" id="PTHR43108">
    <property type="entry name" value="N-ACETYLGLUCOSAMINE-6-SULFATASE FAMILY MEMBER"/>
    <property type="match status" value="1"/>
</dbReference>
<dbReference type="Proteomes" id="UP001610335">
    <property type="component" value="Unassembled WGS sequence"/>
</dbReference>
<organism evidence="9 10">
    <name type="scientific">Aspergillus cavernicola</name>
    <dbReference type="NCBI Taxonomy" id="176166"/>
    <lineage>
        <taxon>Eukaryota</taxon>
        <taxon>Fungi</taxon>
        <taxon>Dikarya</taxon>
        <taxon>Ascomycota</taxon>
        <taxon>Pezizomycotina</taxon>
        <taxon>Eurotiomycetes</taxon>
        <taxon>Eurotiomycetidae</taxon>
        <taxon>Eurotiales</taxon>
        <taxon>Aspergillaceae</taxon>
        <taxon>Aspergillus</taxon>
        <taxon>Aspergillus subgen. Nidulantes</taxon>
    </lineage>
</organism>
<dbReference type="SUPFAM" id="SSF53649">
    <property type="entry name" value="Alkaline phosphatase-like"/>
    <property type="match status" value="1"/>
</dbReference>
<feature type="compositionally biased region" description="Acidic residues" evidence="6">
    <location>
        <begin position="563"/>
        <end position="577"/>
    </location>
</feature>
<evidence type="ECO:0000256" key="1">
    <source>
        <dbReference type="ARBA" id="ARBA00008779"/>
    </source>
</evidence>
<dbReference type="Pfam" id="PF00884">
    <property type="entry name" value="Sulfatase"/>
    <property type="match status" value="1"/>
</dbReference>
<evidence type="ECO:0000256" key="2">
    <source>
        <dbReference type="ARBA" id="ARBA00022729"/>
    </source>
</evidence>
<keyword evidence="4" id="KW-0325">Glycoprotein</keyword>
<gene>
    <name evidence="9" type="ORF">BDW59DRAFT_181940</name>
</gene>
<dbReference type="InterPro" id="IPR024607">
    <property type="entry name" value="Sulfatase_CS"/>
</dbReference>
<comment type="catalytic activity">
    <reaction evidence="5">
        <text>an aryl sulfate + H2O = a phenol + sulfate + H(+)</text>
        <dbReference type="Rhea" id="RHEA:17261"/>
        <dbReference type="ChEBI" id="CHEBI:15377"/>
        <dbReference type="ChEBI" id="CHEBI:15378"/>
        <dbReference type="ChEBI" id="CHEBI:16189"/>
        <dbReference type="ChEBI" id="CHEBI:33853"/>
        <dbReference type="ChEBI" id="CHEBI:140317"/>
        <dbReference type="EC" id="3.1.6.1"/>
    </reaction>
</comment>
<dbReference type="CDD" id="cd16147">
    <property type="entry name" value="G6S"/>
    <property type="match status" value="1"/>
</dbReference>
<feature type="region of interest" description="Disordered" evidence="6">
    <location>
        <begin position="556"/>
        <end position="589"/>
    </location>
</feature>
<dbReference type="Gene3D" id="3.40.720.10">
    <property type="entry name" value="Alkaline Phosphatase, subunit A"/>
    <property type="match status" value="1"/>
</dbReference>
<evidence type="ECO:0000256" key="3">
    <source>
        <dbReference type="ARBA" id="ARBA00022801"/>
    </source>
</evidence>
<evidence type="ECO:0000256" key="5">
    <source>
        <dbReference type="PIRNR" id="PIRNR000972"/>
    </source>
</evidence>
<keyword evidence="2 7" id="KW-0732">Signal</keyword>
<keyword evidence="3 5" id="KW-0378">Hydrolase</keyword>
<dbReference type="PIRSF" id="PIRSF000972">
    <property type="entry name" value="Arylsulf_plant"/>
    <property type="match status" value="1"/>
</dbReference>
<evidence type="ECO:0000313" key="9">
    <source>
        <dbReference type="EMBL" id="KAL2818147.1"/>
    </source>
</evidence>
<evidence type="ECO:0000256" key="7">
    <source>
        <dbReference type="SAM" id="SignalP"/>
    </source>
</evidence>
<dbReference type="EMBL" id="JBFXLS010000086">
    <property type="protein sequence ID" value="KAL2818147.1"/>
    <property type="molecule type" value="Genomic_DNA"/>
</dbReference>
<dbReference type="PANTHER" id="PTHR43108:SF8">
    <property type="entry name" value="SD21168P"/>
    <property type="match status" value="1"/>
</dbReference>
<protein>
    <recommendedName>
        <fullName evidence="5">Arylsulfatase</fullName>
        <shortName evidence="5">AS</shortName>
        <ecNumber evidence="5">3.1.6.1</ecNumber>
    </recommendedName>
    <alternativeName>
        <fullName evidence="5">Aryl-sulfate sulphohydrolase</fullName>
    </alternativeName>
</protein>
<comment type="caution">
    <text evidence="9">The sequence shown here is derived from an EMBL/GenBank/DDBJ whole genome shotgun (WGS) entry which is preliminary data.</text>
</comment>
<comment type="similarity">
    <text evidence="1 5">Belongs to the sulfatase family.</text>
</comment>
<dbReference type="InterPro" id="IPR017850">
    <property type="entry name" value="Alkaline_phosphatase_core_sf"/>
</dbReference>
<proteinExistence type="inferred from homology"/>
<feature type="domain" description="Sulfatase N-terminal" evidence="8">
    <location>
        <begin position="19"/>
        <end position="367"/>
    </location>
</feature>